<dbReference type="Proteomes" id="UP000004508">
    <property type="component" value="Unassembled WGS sequence"/>
</dbReference>
<organism evidence="1 2">
    <name type="scientific">Ktedonobacter racemifer DSM 44963</name>
    <dbReference type="NCBI Taxonomy" id="485913"/>
    <lineage>
        <taxon>Bacteria</taxon>
        <taxon>Bacillati</taxon>
        <taxon>Chloroflexota</taxon>
        <taxon>Ktedonobacteria</taxon>
        <taxon>Ktedonobacterales</taxon>
        <taxon>Ktedonobacteraceae</taxon>
        <taxon>Ktedonobacter</taxon>
    </lineage>
</organism>
<dbReference type="STRING" id="485913.Krac_7484"/>
<accession>D6TK95</accession>
<dbReference type="AlphaFoldDB" id="D6TK95"/>
<dbReference type="EMBL" id="ADVG01000002">
    <property type="protein sequence ID" value="EFH86195.1"/>
    <property type="molecule type" value="Genomic_DNA"/>
</dbReference>
<dbReference type="InParanoid" id="D6TK95"/>
<comment type="caution">
    <text evidence="1">The sequence shown here is derived from an EMBL/GenBank/DDBJ whole genome shotgun (WGS) entry which is preliminary data.</text>
</comment>
<name>D6TK95_KTERA</name>
<protein>
    <submittedName>
        <fullName evidence="1">Uncharacterized protein</fullName>
    </submittedName>
</protein>
<reference evidence="1 2" key="1">
    <citation type="journal article" date="2011" name="Stand. Genomic Sci.">
        <title>Non-contiguous finished genome sequence and contextual data of the filamentous soil bacterium Ktedonobacter racemifer type strain (SOSP1-21).</title>
        <authorList>
            <person name="Chang Y.J."/>
            <person name="Land M."/>
            <person name="Hauser L."/>
            <person name="Chertkov O."/>
            <person name="Del Rio T.G."/>
            <person name="Nolan M."/>
            <person name="Copeland A."/>
            <person name="Tice H."/>
            <person name="Cheng J.F."/>
            <person name="Lucas S."/>
            <person name="Han C."/>
            <person name="Goodwin L."/>
            <person name="Pitluck S."/>
            <person name="Ivanova N."/>
            <person name="Ovchinikova G."/>
            <person name="Pati A."/>
            <person name="Chen A."/>
            <person name="Palaniappan K."/>
            <person name="Mavromatis K."/>
            <person name="Liolios K."/>
            <person name="Brettin T."/>
            <person name="Fiebig A."/>
            <person name="Rohde M."/>
            <person name="Abt B."/>
            <person name="Goker M."/>
            <person name="Detter J.C."/>
            <person name="Woyke T."/>
            <person name="Bristow J."/>
            <person name="Eisen J.A."/>
            <person name="Markowitz V."/>
            <person name="Hugenholtz P."/>
            <person name="Kyrpides N.C."/>
            <person name="Klenk H.P."/>
            <person name="Lapidus A."/>
        </authorList>
    </citation>
    <scope>NUCLEOTIDE SEQUENCE [LARGE SCALE GENOMIC DNA]</scope>
    <source>
        <strain evidence="2">DSM 44963</strain>
    </source>
</reference>
<evidence type="ECO:0000313" key="1">
    <source>
        <dbReference type="EMBL" id="EFH86195.1"/>
    </source>
</evidence>
<proteinExistence type="predicted"/>
<sequence>MSFWINIPPTTSCLQKGAHPASFTHCLTRNLPLCLTSYDFFLCLWSEFFPSYFLFLFQERIQYNVYPEEDFR</sequence>
<keyword evidence="2" id="KW-1185">Reference proteome</keyword>
<gene>
    <name evidence="1" type="ORF">Krac_7484</name>
</gene>
<evidence type="ECO:0000313" key="2">
    <source>
        <dbReference type="Proteomes" id="UP000004508"/>
    </source>
</evidence>